<dbReference type="Proteomes" id="UP000295632">
    <property type="component" value="Unassembled WGS sequence"/>
</dbReference>
<gene>
    <name evidence="1" type="ORF">EV213_12023</name>
</gene>
<evidence type="ECO:0000313" key="2">
    <source>
        <dbReference type="Proteomes" id="UP000295632"/>
    </source>
</evidence>
<dbReference type="AlphaFoldDB" id="A0A4R6TU48"/>
<organism evidence="1 2">
    <name type="scientific">Aureibacillus halotolerans</name>
    <dbReference type="NCBI Taxonomy" id="1508390"/>
    <lineage>
        <taxon>Bacteria</taxon>
        <taxon>Bacillati</taxon>
        <taxon>Bacillota</taxon>
        <taxon>Bacilli</taxon>
        <taxon>Bacillales</taxon>
        <taxon>Bacillaceae</taxon>
        <taxon>Aureibacillus</taxon>
    </lineage>
</organism>
<sequence length="45" mass="5124">MTTSEKLSIELERFIQSAQSGKQDATLADYIEELKHLLQNVQKTS</sequence>
<accession>A0A4R6TU48</accession>
<comment type="caution">
    <text evidence="1">The sequence shown here is derived from an EMBL/GenBank/DDBJ whole genome shotgun (WGS) entry which is preliminary data.</text>
</comment>
<reference evidence="1 2" key="1">
    <citation type="submission" date="2019-03" db="EMBL/GenBank/DDBJ databases">
        <title>Genomic Encyclopedia of Type Strains, Phase IV (KMG-IV): sequencing the most valuable type-strain genomes for metagenomic binning, comparative biology and taxonomic classification.</title>
        <authorList>
            <person name="Goeker M."/>
        </authorList>
    </citation>
    <scope>NUCLEOTIDE SEQUENCE [LARGE SCALE GENOMIC DNA]</scope>
    <source>
        <strain evidence="1 2">DSM 28697</strain>
    </source>
</reference>
<proteinExistence type="predicted"/>
<protein>
    <submittedName>
        <fullName evidence="1">Uncharacterized protein</fullName>
    </submittedName>
</protein>
<keyword evidence="2" id="KW-1185">Reference proteome</keyword>
<name>A0A4R6TU48_9BACI</name>
<evidence type="ECO:0000313" key="1">
    <source>
        <dbReference type="EMBL" id="TDQ36092.1"/>
    </source>
</evidence>
<dbReference type="EMBL" id="SNYJ01000020">
    <property type="protein sequence ID" value="TDQ36092.1"/>
    <property type="molecule type" value="Genomic_DNA"/>
</dbReference>
<dbReference type="RefSeq" id="WP_166639385.1">
    <property type="nucleotide sequence ID" value="NZ_SNYJ01000020.1"/>
</dbReference>